<sequence>MLPLTSSTSSPYACVMHFHDKAALLLPAEAEVGVDVEESRRWSFEVVNEEHKGGEQAYTKSCFDKANTVSM</sequence>
<dbReference type="HOGENOM" id="CLU_2740431_0_0_1"/>
<dbReference type="EMBL" id="KN838895">
    <property type="protein sequence ID" value="KIJ92647.1"/>
    <property type="molecule type" value="Genomic_DNA"/>
</dbReference>
<organism evidence="1 2">
    <name type="scientific">Laccaria amethystina LaAM-08-1</name>
    <dbReference type="NCBI Taxonomy" id="1095629"/>
    <lineage>
        <taxon>Eukaryota</taxon>
        <taxon>Fungi</taxon>
        <taxon>Dikarya</taxon>
        <taxon>Basidiomycota</taxon>
        <taxon>Agaricomycotina</taxon>
        <taxon>Agaricomycetes</taxon>
        <taxon>Agaricomycetidae</taxon>
        <taxon>Agaricales</taxon>
        <taxon>Agaricineae</taxon>
        <taxon>Hydnangiaceae</taxon>
        <taxon>Laccaria</taxon>
    </lineage>
</organism>
<reference evidence="1 2" key="1">
    <citation type="submission" date="2014-04" db="EMBL/GenBank/DDBJ databases">
        <authorList>
            <consortium name="DOE Joint Genome Institute"/>
            <person name="Kuo A."/>
            <person name="Kohler A."/>
            <person name="Nagy L.G."/>
            <person name="Floudas D."/>
            <person name="Copeland A."/>
            <person name="Barry K.W."/>
            <person name="Cichocki N."/>
            <person name="Veneault-Fourrey C."/>
            <person name="LaButti K."/>
            <person name="Lindquist E.A."/>
            <person name="Lipzen A."/>
            <person name="Lundell T."/>
            <person name="Morin E."/>
            <person name="Murat C."/>
            <person name="Sun H."/>
            <person name="Tunlid A."/>
            <person name="Henrissat B."/>
            <person name="Grigoriev I.V."/>
            <person name="Hibbett D.S."/>
            <person name="Martin F."/>
            <person name="Nordberg H.P."/>
            <person name="Cantor M.N."/>
            <person name="Hua S.X."/>
        </authorList>
    </citation>
    <scope>NUCLEOTIDE SEQUENCE [LARGE SCALE GENOMIC DNA]</scope>
    <source>
        <strain evidence="1 2">LaAM-08-1</strain>
    </source>
</reference>
<keyword evidence="2" id="KW-1185">Reference proteome</keyword>
<evidence type="ECO:0000313" key="1">
    <source>
        <dbReference type="EMBL" id="KIJ92647.1"/>
    </source>
</evidence>
<reference evidence="2" key="2">
    <citation type="submission" date="2015-01" db="EMBL/GenBank/DDBJ databases">
        <title>Evolutionary Origins and Diversification of the Mycorrhizal Mutualists.</title>
        <authorList>
            <consortium name="DOE Joint Genome Institute"/>
            <consortium name="Mycorrhizal Genomics Consortium"/>
            <person name="Kohler A."/>
            <person name="Kuo A."/>
            <person name="Nagy L.G."/>
            <person name="Floudas D."/>
            <person name="Copeland A."/>
            <person name="Barry K.W."/>
            <person name="Cichocki N."/>
            <person name="Veneault-Fourrey C."/>
            <person name="LaButti K."/>
            <person name="Lindquist E.A."/>
            <person name="Lipzen A."/>
            <person name="Lundell T."/>
            <person name="Morin E."/>
            <person name="Murat C."/>
            <person name="Riley R."/>
            <person name="Ohm R."/>
            <person name="Sun H."/>
            <person name="Tunlid A."/>
            <person name="Henrissat B."/>
            <person name="Grigoriev I.V."/>
            <person name="Hibbett D.S."/>
            <person name="Martin F."/>
        </authorList>
    </citation>
    <scope>NUCLEOTIDE SEQUENCE [LARGE SCALE GENOMIC DNA]</scope>
    <source>
        <strain evidence="2">LaAM-08-1</strain>
    </source>
</reference>
<name>A0A0C9X8I2_9AGAR</name>
<dbReference type="Proteomes" id="UP000054477">
    <property type="component" value="Unassembled WGS sequence"/>
</dbReference>
<protein>
    <submittedName>
        <fullName evidence="1">Uncharacterized protein</fullName>
    </submittedName>
</protein>
<evidence type="ECO:0000313" key="2">
    <source>
        <dbReference type="Proteomes" id="UP000054477"/>
    </source>
</evidence>
<accession>A0A0C9X8I2</accession>
<dbReference type="AlphaFoldDB" id="A0A0C9X8I2"/>
<proteinExistence type="predicted"/>
<gene>
    <name evidence="1" type="ORF">K443DRAFT_685124</name>
</gene>